<keyword evidence="1" id="KW-0472">Membrane</keyword>
<dbReference type="Proteomes" id="UP000221369">
    <property type="component" value="Unassembled WGS sequence"/>
</dbReference>
<gene>
    <name evidence="2" type="ORF">ATJ78_1228</name>
</gene>
<dbReference type="AlphaFoldDB" id="A0A2A9DWL1"/>
<proteinExistence type="predicted"/>
<feature type="transmembrane region" description="Helical" evidence="1">
    <location>
        <begin position="53"/>
        <end position="79"/>
    </location>
</feature>
<accession>A0A2A9DWL1</accession>
<dbReference type="EMBL" id="PDJE01000001">
    <property type="protein sequence ID" value="PFG30299.1"/>
    <property type="molecule type" value="Genomic_DNA"/>
</dbReference>
<organism evidence="2 3">
    <name type="scientific">Paramicrobacterium agarici</name>
    <dbReference type="NCBI Taxonomy" id="630514"/>
    <lineage>
        <taxon>Bacteria</taxon>
        <taxon>Bacillati</taxon>
        <taxon>Actinomycetota</taxon>
        <taxon>Actinomycetes</taxon>
        <taxon>Micrococcales</taxon>
        <taxon>Microbacteriaceae</taxon>
        <taxon>Paramicrobacterium</taxon>
    </lineage>
</organism>
<feature type="transmembrane region" description="Helical" evidence="1">
    <location>
        <begin position="20"/>
        <end position="41"/>
    </location>
</feature>
<comment type="caution">
    <text evidence="2">The sequence shown here is derived from an EMBL/GenBank/DDBJ whole genome shotgun (WGS) entry which is preliminary data.</text>
</comment>
<keyword evidence="1" id="KW-1133">Transmembrane helix</keyword>
<evidence type="ECO:0000313" key="3">
    <source>
        <dbReference type="Proteomes" id="UP000221369"/>
    </source>
</evidence>
<dbReference type="RefSeq" id="WP_143741379.1">
    <property type="nucleotide sequence ID" value="NZ_PDJE01000001.1"/>
</dbReference>
<keyword evidence="1" id="KW-0812">Transmembrane</keyword>
<evidence type="ECO:0000313" key="2">
    <source>
        <dbReference type="EMBL" id="PFG30299.1"/>
    </source>
</evidence>
<sequence length="123" mass="13247">MPGRTPASSRPEWDLVVSVILQVLLVMTVGLTLLVGSFLGLSTIPCIEIGRYCNFGLIGMGTNIALWVPLAAVIVFTVWTIRRIMTGRMAYWVPIIGLLVCAVGYGLGSALVSIGMPLPLFIR</sequence>
<feature type="transmembrane region" description="Helical" evidence="1">
    <location>
        <begin position="91"/>
        <end position="122"/>
    </location>
</feature>
<reference evidence="2 3" key="1">
    <citation type="submission" date="2017-10" db="EMBL/GenBank/DDBJ databases">
        <title>Sequencing the genomes of 1000 actinobacteria strains.</title>
        <authorList>
            <person name="Klenk H.-P."/>
        </authorList>
    </citation>
    <scope>NUCLEOTIDE SEQUENCE [LARGE SCALE GENOMIC DNA]</scope>
    <source>
        <strain evidence="2 3">DSM 21798</strain>
    </source>
</reference>
<protein>
    <submittedName>
        <fullName evidence="2">Uncharacterized protein</fullName>
    </submittedName>
</protein>
<evidence type="ECO:0000256" key="1">
    <source>
        <dbReference type="SAM" id="Phobius"/>
    </source>
</evidence>
<name>A0A2A9DWL1_9MICO</name>
<keyword evidence="3" id="KW-1185">Reference proteome</keyword>